<evidence type="ECO:0000256" key="4">
    <source>
        <dbReference type="ARBA" id="ARBA00022777"/>
    </source>
</evidence>
<dbReference type="SUPFAM" id="SSF56112">
    <property type="entry name" value="Protein kinase-like (PK-like)"/>
    <property type="match status" value="1"/>
</dbReference>
<feature type="region of interest" description="Disordered" evidence="6">
    <location>
        <begin position="429"/>
        <end position="498"/>
    </location>
</feature>
<evidence type="ECO:0000256" key="6">
    <source>
        <dbReference type="SAM" id="MobiDB-lite"/>
    </source>
</evidence>
<dbReference type="InterPro" id="IPR051175">
    <property type="entry name" value="CLK_kinases"/>
</dbReference>
<proteinExistence type="predicted"/>
<keyword evidence="5" id="KW-0067">ATP-binding</keyword>
<dbReference type="PANTHER" id="PTHR45646:SF11">
    <property type="entry name" value="SERINE_THREONINE-PROTEIN KINASE DOA"/>
    <property type="match status" value="1"/>
</dbReference>
<organism evidence="8 9">
    <name type="scientific">Coccomyxa viridis</name>
    <dbReference type="NCBI Taxonomy" id="1274662"/>
    <lineage>
        <taxon>Eukaryota</taxon>
        <taxon>Viridiplantae</taxon>
        <taxon>Chlorophyta</taxon>
        <taxon>core chlorophytes</taxon>
        <taxon>Trebouxiophyceae</taxon>
        <taxon>Trebouxiophyceae incertae sedis</taxon>
        <taxon>Coccomyxaceae</taxon>
        <taxon>Coccomyxa</taxon>
    </lineage>
</organism>
<dbReference type="PROSITE" id="PS00108">
    <property type="entry name" value="PROTEIN_KINASE_ST"/>
    <property type="match status" value="1"/>
</dbReference>
<feature type="compositionally biased region" description="Low complexity" evidence="6">
    <location>
        <begin position="457"/>
        <end position="466"/>
    </location>
</feature>
<dbReference type="InterPro" id="IPR008271">
    <property type="entry name" value="Ser/Thr_kinase_AS"/>
</dbReference>
<dbReference type="InterPro" id="IPR011009">
    <property type="entry name" value="Kinase-like_dom_sf"/>
</dbReference>
<dbReference type="Pfam" id="PF00069">
    <property type="entry name" value="Pkinase"/>
    <property type="match status" value="1"/>
</dbReference>
<evidence type="ECO:0000313" key="9">
    <source>
        <dbReference type="Proteomes" id="UP001497392"/>
    </source>
</evidence>
<comment type="caution">
    <text evidence="8">The sequence shown here is derived from an EMBL/GenBank/DDBJ whole genome shotgun (WGS) entry which is preliminary data.</text>
</comment>
<keyword evidence="3" id="KW-0547">Nucleotide-binding</keyword>
<dbReference type="CDD" id="cd14134">
    <property type="entry name" value="PKc_CLK"/>
    <property type="match status" value="1"/>
</dbReference>
<evidence type="ECO:0000256" key="2">
    <source>
        <dbReference type="ARBA" id="ARBA00022679"/>
    </source>
</evidence>
<feature type="compositionally biased region" description="Basic and acidic residues" evidence="6">
    <location>
        <begin position="9"/>
        <end position="22"/>
    </location>
</feature>
<evidence type="ECO:0000256" key="3">
    <source>
        <dbReference type="ARBA" id="ARBA00022741"/>
    </source>
</evidence>
<dbReference type="PANTHER" id="PTHR45646">
    <property type="entry name" value="SERINE/THREONINE-PROTEIN KINASE DOA-RELATED"/>
    <property type="match status" value="1"/>
</dbReference>
<feature type="compositionally biased region" description="Basic and acidic residues" evidence="6">
    <location>
        <begin position="447"/>
        <end position="456"/>
    </location>
</feature>
<reference evidence="8 9" key="1">
    <citation type="submission" date="2024-06" db="EMBL/GenBank/DDBJ databases">
        <authorList>
            <person name="Kraege A."/>
            <person name="Thomma B."/>
        </authorList>
    </citation>
    <scope>NUCLEOTIDE SEQUENCE [LARGE SCALE GENOMIC DNA]</scope>
</reference>
<evidence type="ECO:0000259" key="7">
    <source>
        <dbReference type="PROSITE" id="PS50011"/>
    </source>
</evidence>
<feature type="compositionally biased region" description="Basic and acidic residues" evidence="6">
    <location>
        <begin position="31"/>
        <end position="51"/>
    </location>
</feature>
<dbReference type="Gene3D" id="3.30.200.20">
    <property type="entry name" value="Phosphorylase Kinase, domain 1"/>
    <property type="match status" value="1"/>
</dbReference>
<accession>A0ABP1FWK3</accession>
<feature type="domain" description="Protein kinase" evidence="7">
    <location>
        <begin position="101"/>
        <end position="428"/>
    </location>
</feature>
<gene>
    <name evidence="8" type="primary">g6927</name>
    <name evidence="8" type="ORF">VP750_LOCUS5927</name>
</gene>
<evidence type="ECO:0000256" key="5">
    <source>
        <dbReference type="ARBA" id="ARBA00022840"/>
    </source>
</evidence>
<name>A0ABP1FWK3_9CHLO</name>
<dbReference type="Proteomes" id="UP001497392">
    <property type="component" value="Unassembled WGS sequence"/>
</dbReference>
<sequence>MPSGRRKKSKDEAKAALQRESELAGAKRRRSIAEDVQRTDKRPRIQLEQRKVRQRIQRPGIPAPTRTSAFVVPDRPSPPWRDDDKEGHFVYELGDNLTSRYKILSKMGEGTFGRVLECWDRKNKDYVAIKIVRNVQKYRDAAMIELEVLNTLEKNDVTGQFHCVSLQEWFEYRGHVCMAFERLGLSLYDFLRRSGYLPFQVNLVRSFGQQLLESVAYLHELDLIHTDLKPENILLVSVEHSKQSSSRSSSRALPEDSGIKVIDFGSATFKDQYHSSIVSTRHYRAPEVILGLGWSFPCDIWSVGCILVELATGDALFQTHENLEHLAMMETVLGRIPESMAASASENARNYFMHRRDRWQLDWPGGASSRRSVRSVSRLSQLKTLMAKQSDKSLRDELDILVDLLKQMLEYDPDKRITAQQALTHEFFRGEPAPGSLSNGSEWDIDPPVHAEKEPSASHAEPAEAAVLPKAGKPGSSQATEGASRPGFALPQPADEKL</sequence>
<evidence type="ECO:0000256" key="1">
    <source>
        <dbReference type="ARBA" id="ARBA00022527"/>
    </source>
</evidence>
<dbReference type="InterPro" id="IPR000719">
    <property type="entry name" value="Prot_kinase_dom"/>
</dbReference>
<feature type="region of interest" description="Disordered" evidence="6">
    <location>
        <begin position="1"/>
        <end position="83"/>
    </location>
</feature>
<keyword evidence="9" id="KW-1185">Reference proteome</keyword>
<keyword evidence="2" id="KW-0808">Transferase</keyword>
<dbReference type="EMBL" id="CAXHTA020000010">
    <property type="protein sequence ID" value="CAL5224268.1"/>
    <property type="molecule type" value="Genomic_DNA"/>
</dbReference>
<dbReference type="PROSITE" id="PS50011">
    <property type="entry name" value="PROTEIN_KINASE_DOM"/>
    <property type="match status" value="1"/>
</dbReference>
<evidence type="ECO:0000313" key="8">
    <source>
        <dbReference type="EMBL" id="CAL5224268.1"/>
    </source>
</evidence>
<keyword evidence="1" id="KW-0723">Serine/threonine-protein kinase</keyword>
<dbReference type="SMART" id="SM00220">
    <property type="entry name" value="S_TKc"/>
    <property type="match status" value="1"/>
</dbReference>
<dbReference type="Gene3D" id="1.10.510.10">
    <property type="entry name" value="Transferase(Phosphotransferase) domain 1"/>
    <property type="match status" value="1"/>
</dbReference>
<keyword evidence="4" id="KW-0418">Kinase</keyword>
<protein>
    <submittedName>
        <fullName evidence="8">G6927 protein</fullName>
    </submittedName>
</protein>